<dbReference type="Gene3D" id="2.60.40.4070">
    <property type="match status" value="1"/>
</dbReference>
<reference evidence="2 3" key="1">
    <citation type="journal article" date="2015" name="Microbiome">
        <title>Genomic resolution of linkages in carbon, nitrogen, and sulfur cycling among widespread estuary sediment bacteria.</title>
        <authorList>
            <person name="Baker B.J."/>
            <person name="Lazar C.S."/>
            <person name="Teske A.P."/>
            <person name="Dick G.J."/>
        </authorList>
    </citation>
    <scope>NUCLEOTIDE SEQUENCE [LARGE SCALE GENOMIC DNA]</scope>
    <source>
        <strain evidence="2">SM23_42</strain>
    </source>
</reference>
<organism evidence="2 3">
    <name type="scientific">candidate division WOR_3 bacterium SM23_42</name>
    <dbReference type="NCBI Taxonomy" id="1703779"/>
    <lineage>
        <taxon>Bacteria</taxon>
        <taxon>Bacteria division WOR-3</taxon>
    </lineage>
</organism>
<name>A0A0S8FTS7_UNCW3</name>
<evidence type="ECO:0000259" key="1">
    <source>
        <dbReference type="Pfam" id="PF18962"/>
    </source>
</evidence>
<dbReference type="InterPro" id="IPR008928">
    <property type="entry name" value="6-hairpin_glycosidase_sf"/>
</dbReference>
<comment type="caution">
    <text evidence="2">The sequence shown here is derived from an EMBL/GenBank/DDBJ whole genome shotgun (WGS) entry which is preliminary data.</text>
</comment>
<dbReference type="GO" id="GO:0005975">
    <property type="term" value="P:carbohydrate metabolic process"/>
    <property type="evidence" value="ECO:0007669"/>
    <property type="project" value="InterPro"/>
</dbReference>
<dbReference type="AlphaFoldDB" id="A0A0S8FTS7"/>
<evidence type="ECO:0000313" key="3">
    <source>
        <dbReference type="Proteomes" id="UP000051373"/>
    </source>
</evidence>
<feature type="domain" description="Secretion system C-terminal sorting" evidence="1">
    <location>
        <begin position="798"/>
        <end position="878"/>
    </location>
</feature>
<dbReference type="SUPFAM" id="SSF48208">
    <property type="entry name" value="Six-hairpin glycosidases"/>
    <property type="match status" value="1"/>
</dbReference>
<dbReference type="InterPro" id="IPR026444">
    <property type="entry name" value="Secre_tail"/>
</dbReference>
<dbReference type="EMBL" id="LJUJ01000005">
    <property type="protein sequence ID" value="KPK64143.1"/>
    <property type="molecule type" value="Genomic_DNA"/>
</dbReference>
<dbReference type="Proteomes" id="UP000051373">
    <property type="component" value="Unassembled WGS sequence"/>
</dbReference>
<proteinExistence type="predicted"/>
<evidence type="ECO:0000313" key="2">
    <source>
        <dbReference type="EMBL" id="KPK64143.1"/>
    </source>
</evidence>
<gene>
    <name evidence="2" type="ORF">AMJ83_03875</name>
</gene>
<dbReference type="STRING" id="1703779.AMJ83_03875"/>
<dbReference type="NCBIfam" id="TIGR04183">
    <property type="entry name" value="Por_Secre_tail"/>
    <property type="match status" value="1"/>
</dbReference>
<accession>A0A0S8FTS7</accession>
<dbReference type="Pfam" id="PF18962">
    <property type="entry name" value="Por_Secre_tail"/>
    <property type="match status" value="1"/>
</dbReference>
<protein>
    <recommendedName>
        <fullName evidence="1">Secretion system C-terminal sorting domain-containing protein</fullName>
    </recommendedName>
</protein>
<sequence length="880" mass="98956">MRRSIVIFTILFGVGFSLPYWTEQDFINADSIPRLDPIMQYDVGPLRTEWQMWSYVHELCQTAAFIASMQVSDTLDPEFGGLIEGEDAMGVVETDNTQEAIWVWCRYYQITGDTTYFVNLRRAWIYVLNHPAWLEEGTDSDYYRVWNCGLAFFAESKYRTITGDSSYMPYADTCSQYMLGHPLPFTGVPQTYARLHPKVTSLAAGMLYQYGKEMNNQTWKDTALAYGDRVRVWVEANPNVNINDEVWAMSGGTAVWGLCRSIFDADSSFGVTWLSTYLPYMKYYQPAGTWNNSWNIWYANAYNFSARITQNGTYVDYHHSITDSLLIQDYDNDGGVPPTRGWNENQDHSWISSYMVFMGFEGLMDSVRTYDAGVNGIYATGPRPFLLIGDTVQVAVQAANYGFAALSDVYLEVTDAFSGDTTVDLAIGVEDTFALANIFIPSDTGYLSFTGYSLYAGDERPANDTFTTSIYVRPLRFVSGTVIDTVNSTGIDAKLYFQFLDDSGASYFDSTETNPSTGIFSVYLIDSLYRAYIYTDIPYPDSVAEYIYVTPDSVSDFDFAFGPADLLVINRDNEARYADYYAAPLDSLNITCKVWAPQNQGLFPMSRIDEFNYNTIIWYTGQAVVDNVTSSEQESLMVFLDSGGKLLITGQNVGEEISGTQFYSDYLHAVLVSDSINSLKCFPDTLDALGQDIGKLYTVGITGAQNQYSRDVIAADTLAHEFLYYDSLLTDCAGIWYEDAISGCQIVYCAFGVEAVHKPIPWLGYMTRTQLLERFLSWFGVVAVAEGSVERPYSLFSVFPNPSHRQVYITMGSSLVGKTGSLRVYDITGRLVKTIFDEQSLDGLSWYLDDSHGRRLSSGVYFLSLETADINDMRKVIIVD</sequence>